<feature type="region of interest" description="Disordered" evidence="1">
    <location>
        <begin position="109"/>
        <end position="134"/>
    </location>
</feature>
<reference evidence="2 3" key="1">
    <citation type="journal article" date="2019" name="Commun. Biol.">
        <title>The bagworm genome reveals a unique fibroin gene that provides high tensile strength.</title>
        <authorList>
            <person name="Kono N."/>
            <person name="Nakamura H."/>
            <person name="Ohtoshi R."/>
            <person name="Tomita M."/>
            <person name="Numata K."/>
            <person name="Arakawa K."/>
        </authorList>
    </citation>
    <scope>NUCLEOTIDE SEQUENCE [LARGE SCALE GENOMIC DNA]</scope>
</reference>
<feature type="region of interest" description="Disordered" evidence="1">
    <location>
        <begin position="20"/>
        <end position="85"/>
    </location>
</feature>
<evidence type="ECO:0000313" key="2">
    <source>
        <dbReference type="EMBL" id="GBP60648.1"/>
    </source>
</evidence>
<organism evidence="2 3">
    <name type="scientific">Eumeta variegata</name>
    <name type="common">Bagworm moth</name>
    <name type="synonym">Eumeta japonica</name>
    <dbReference type="NCBI Taxonomy" id="151549"/>
    <lineage>
        <taxon>Eukaryota</taxon>
        <taxon>Metazoa</taxon>
        <taxon>Ecdysozoa</taxon>
        <taxon>Arthropoda</taxon>
        <taxon>Hexapoda</taxon>
        <taxon>Insecta</taxon>
        <taxon>Pterygota</taxon>
        <taxon>Neoptera</taxon>
        <taxon>Endopterygota</taxon>
        <taxon>Lepidoptera</taxon>
        <taxon>Glossata</taxon>
        <taxon>Ditrysia</taxon>
        <taxon>Tineoidea</taxon>
        <taxon>Psychidae</taxon>
        <taxon>Oiketicinae</taxon>
        <taxon>Eumeta</taxon>
    </lineage>
</organism>
<keyword evidence="3" id="KW-1185">Reference proteome</keyword>
<gene>
    <name evidence="2" type="ORF">EVAR_88375_1</name>
</gene>
<dbReference type="EMBL" id="BGZK01000792">
    <property type="protein sequence ID" value="GBP60648.1"/>
    <property type="molecule type" value="Genomic_DNA"/>
</dbReference>
<protein>
    <submittedName>
        <fullName evidence="2">Uncharacterized protein</fullName>
    </submittedName>
</protein>
<proteinExistence type="predicted"/>
<name>A0A4C1XB85_EUMVA</name>
<evidence type="ECO:0000313" key="3">
    <source>
        <dbReference type="Proteomes" id="UP000299102"/>
    </source>
</evidence>
<dbReference type="AlphaFoldDB" id="A0A4C1XB85"/>
<comment type="caution">
    <text evidence="2">The sequence shown here is derived from an EMBL/GenBank/DDBJ whole genome shotgun (WGS) entry which is preliminary data.</text>
</comment>
<feature type="compositionally biased region" description="Basic and acidic residues" evidence="1">
    <location>
        <begin position="20"/>
        <end position="31"/>
    </location>
</feature>
<dbReference type="Proteomes" id="UP000299102">
    <property type="component" value="Unassembled WGS sequence"/>
</dbReference>
<accession>A0A4C1XB85</accession>
<feature type="compositionally biased region" description="Low complexity" evidence="1">
    <location>
        <begin position="119"/>
        <end position="134"/>
    </location>
</feature>
<sequence>MWRDVRARLNFARTRPLEEHPFRRSGPRPERGASLVCDRPLTAKRTNSFGTTDAMRCRSAPPPEWKTKKNSQISFRRPATAVPADGSCVSSERLRAECLLKHYETVRHLKPAAKQNTNSSRSGSGRVPGGRAAV</sequence>
<evidence type="ECO:0000256" key="1">
    <source>
        <dbReference type="SAM" id="MobiDB-lite"/>
    </source>
</evidence>